<dbReference type="InterPro" id="IPR035892">
    <property type="entry name" value="C2_domain_sf"/>
</dbReference>
<keyword evidence="4" id="KW-1185">Reference proteome</keyword>
<dbReference type="PANTHER" id="PTHR46129:SF4">
    <property type="entry name" value="SYNAPTOTAGMIN-16"/>
    <property type="match status" value="1"/>
</dbReference>
<evidence type="ECO:0000259" key="2">
    <source>
        <dbReference type="PROSITE" id="PS50004"/>
    </source>
</evidence>
<dbReference type="Proteomes" id="UP000261540">
    <property type="component" value="Unplaced"/>
</dbReference>
<reference evidence="3" key="1">
    <citation type="submission" date="2025-08" db="UniProtKB">
        <authorList>
            <consortium name="Ensembl"/>
        </authorList>
    </citation>
    <scope>IDENTIFICATION</scope>
</reference>
<protein>
    <submittedName>
        <fullName evidence="3">Synaptotagmin XVI</fullName>
    </submittedName>
</protein>
<dbReference type="Pfam" id="PF00168">
    <property type="entry name" value="C2"/>
    <property type="match status" value="1"/>
</dbReference>
<dbReference type="GeneTree" id="ENSGT00940000159673"/>
<proteinExistence type="inferred from homology"/>
<dbReference type="STRING" id="1676925.ENSPKIP00000011330"/>
<dbReference type="Gene3D" id="2.60.40.150">
    <property type="entry name" value="C2 domain"/>
    <property type="match status" value="1"/>
</dbReference>
<dbReference type="GO" id="GO:0005543">
    <property type="term" value="F:phospholipid binding"/>
    <property type="evidence" value="ECO:0007669"/>
    <property type="project" value="TreeGrafter"/>
</dbReference>
<dbReference type="InterPro" id="IPR043541">
    <property type="entry name" value="SYT14/14L/16"/>
</dbReference>
<dbReference type="Ensembl" id="ENSPKIT00000023271.1">
    <property type="protein sequence ID" value="ENSPKIP00000011330.1"/>
    <property type="gene ID" value="ENSPKIG00000018475.1"/>
</dbReference>
<dbReference type="SUPFAM" id="SSF49562">
    <property type="entry name" value="C2 domain (Calcium/lipid-binding domain, CaLB)"/>
    <property type="match status" value="1"/>
</dbReference>
<dbReference type="InterPro" id="IPR000008">
    <property type="entry name" value="C2_dom"/>
</dbReference>
<evidence type="ECO:0000313" key="3">
    <source>
        <dbReference type="Ensembl" id="ENSPKIP00000011330.1"/>
    </source>
</evidence>
<accession>A0A3B3R0A8</accession>
<comment type="similarity">
    <text evidence="1">Belongs to the synaptotagmin family.</text>
</comment>
<reference evidence="3" key="2">
    <citation type="submission" date="2025-09" db="UniProtKB">
        <authorList>
            <consortium name="Ensembl"/>
        </authorList>
    </citation>
    <scope>IDENTIFICATION</scope>
</reference>
<organism evidence="3 4">
    <name type="scientific">Paramormyrops kingsleyae</name>
    <dbReference type="NCBI Taxonomy" id="1676925"/>
    <lineage>
        <taxon>Eukaryota</taxon>
        <taxon>Metazoa</taxon>
        <taxon>Chordata</taxon>
        <taxon>Craniata</taxon>
        <taxon>Vertebrata</taxon>
        <taxon>Euteleostomi</taxon>
        <taxon>Actinopterygii</taxon>
        <taxon>Neopterygii</taxon>
        <taxon>Teleostei</taxon>
        <taxon>Osteoglossocephala</taxon>
        <taxon>Osteoglossomorpha</taxon>
        <taxon>Osteoglossiformes</taxon>
        <taxon>Mormyridae</taxon>
        <taxon>Paramormyrops</taxon>
    </lineage>
</organism>
<evidence type="ECO:0000256" key="1">
    <source>
        <dbReference type="ARBA" id="ARBA00006996"/>
    </source>
</evidence>
<evidence type="ECO:0000313" key="4">
    <source>
        <dbReference type="Proteomes" id="UP000261540"/>
    </source>
</evidence>
<feature type="domain" description="C2" evidence="2">
    <location>
        <begin position="1"/>
        <end position="115"/>
    </location>
</feature>
<sequence length="120" mass="13881">MVKGSHFRNLAVNRPPDTYGKLTLLDSAGQEMSRCKTSLRRGQPHPVYKETFIFQVALFQLSDVTLLVSIYSQRSMKRKEMVGWVSLGHSSSGEEERLHWQDMRESQGEQVCRWHVLLES</sequence>
<name>A0A3B3R0A8_9TELE</name>
<dbReference type="PROSITE" id="PS50004">
    <property type="entry name" value="C2"/>
    <property type="match status" value="1"/>
</dbReference>
<dbReference type="AlphaFoldDB" id="A0A3B3R0A8"/>
<dbReference type="PANTHER" id="PTHR46129">
    <property type="entry name" value="SYNAPTOTAGMIN 14, ISOFORM D"/>
    <property type="match status" value="1"/>
</dbReference>
<dbReference type="CDD" id="cd08408">
    <property type="entry name" value="C2B_Synaptotagmin-14_16"/>
    <property type="match status" value="1"/>
</dbReference>